<organism evidence="2">
    <name type="scientific">marine metagenome</name>
    <dbReference type="NCBI Taxonomy" id="408172"/>
    <lineage>
        <taxon>unclassified sequences</taxon>
        <taxon>metagenomes</taxon>
        <taxon>ecological metagenomes</taxon>
    </lineage>
</organism>
<dbReference type="AlphaFoldDB" id="A0A382Y4L7"/>
<accession>A0A382Y4L7</accession>
<feature type="compositionally biased region" description="Basic and acidic residues" evidence="1">
    <location>
        <begin position="21"/>
        <end position="34"/>
    </location>
</feature>
<dbReference type="EMBL" id="UINC01172946">
    <property type="protein sequence ID" value="SVD78282.1"/>
    <property type="molecule type" value="Genomic_DNA"/>
</dbReference>
<name>A0A382Y4L7_9ZZZZ</name>
<feature type="non-terminal residue" evidence="2">
    <location>
        <position position="42"/>
    </location>
</feature>
<proteinExistence type="predicted"/>
<evidence type="ECO:0000313" key="2">
    <source>
        <dbReference type="EMBL" id="SVD78282.1"/>
    </source>
</evidence>
<gene>
    <name evidence="2" type="ORF">METZ01_LOCUS431136</name>
</gene>
<reference evidence="2" key="1">
    <citation type="submission" date="2018-05" db="EMBL/GenBank/DDBJ databases">
        <authorList>
            <person name="Lanie J.A."/>
            <person name="Ng W.-L."/>
            <person name="Kazmierczak K.M."/>
            <person name="Andrzejewski T.M."/>
            <person name="Davidsen T.M."/>
            <person name="Wayne K.J."/>
            <person name="Tettelin H."/>
            <person name="Glass J.I."/>
            <person name="Rusch D."/>
            <person name="Podicherti R."/>
            <person name="Tsui H.-C.T."/>
            <person name="Winkler M.E."/>
        </authorList>
    </citation>
    <scope>NUCLEOTIDE SEQUENCE</scope>
</reference>
<sequence length="42" mass="4669">MTALVNTDNVTETEMLQRARDIKPALRERADAANEARTLPAD</sequence>
<feature type="region of interest" description="Disordered" evidence="1">
    <location>
        <begin position="21"/>
        <end position="42"/>
    </location>
</feature>
<protein>
    <submittedName>
        <fullName evidence="2">Uncharacterized protein</fullName>
    </submittedName>
</protein>
<evidence type="ECO:0000256" key="1">
    <source>
        <dbReference type="SAM" id="MobiDB-lite"/>
    </source>
</evidence>